<dbReference type="Pfam" id="PF00582">
    <property type="entry name" value="Usp"/>
    <property type="match status" value="1"/>
</dbReference>
<evidence type="ECO:0000259" key="1">
    <source>
        <dbReference type="Pfam" id="PF00582"/>
    </source>
</evidence>
<proteinExistence type="predicted"/>
<protein>
    <submittedName>
        <fullName evidence="2">Universal stress protein PHOS34-like protein</fullName>
    </submittedName>
</protein>
<comment type="caution">
    <text evidence="2">The sequence shown here is derived from an EMBL/GenBank/DDBJ whole genome shotgun (WGS) entry which is preliminary data.</text>
</comment>
<feature type="domain" description="UspA" evidence="1">
    <location>
        <begin position="9"/>
        <end position="144"/>
    </location>
</feature>
<dbReference type="SUPFAM" id="SSF52402">
    <property type="entry name" value="Adenine nucleotide alpha hydrolases-like"/>
    <property type="match status" value="1"/>
</dbReference>
<evidence type="ECO:0000313" key="3">
    <source>
        <dbReference type="Proteomes" id="UP000283530"/>
    </source>
</evidence>
<dbReference type="STRING" id="337451.A0A3S3N3L0"/>
<dbReference type="EMBL" id="QPKB01000011">
    <property type="protein sequence ID" value="RWR95284.1"/>
    <property type="molecule type" value="Genomic_DNA"/>
</dbReference>
<organism evidence="2 3">
    <name type="scientific">Cinnamomum micranthum f. kanehirae</name>
    <dbReference type="NCBI Taxonomy" id="337451"/>
    <lineage>
        <taxon>Eukaryota</taxon>
        <taxon>Viridiplantae</taxon>
        <taxon>Streptophyta</taxon>
        <taxon>Embryophyta</taxon>
        <taxon>Tracheophyta</taxon>
        <taxon>Spermatophyta</taxon>
        <taxon>Magnoliopsida</taxon>
        <taxon>Magnoliidae</taxon>
        <taxon>Laurales</taxon>
        <taxon>Lauraceae</taxon>
        <taxon>Cinnamomum</taxon>
    </lineage>
</organism>
<keyword evidence="3" id="KW-1185">Reference proteome</keyword>
<name>A0A3S3N3L0_9MAGN</name>
<dbReference type="PANTHER" id="PTHR46553">
    <property type="entry name" value="ADENINE NUCLEOTIDE ALPHA HYDROLASES-LIKE SUPERFAMILY PROTEIN"/>
    <property type="match status" value="1"/>
</dbReference>
<accession>A0A3S3N3L0</accession>
<gene>
    <name evidence="2" type="ORF">CKAN_02462200</name>
</gene>
<dbReference type="AlphaFoldDB" id="A0A3S3N3L0"/>
<dbReference type="PANTHER" id="PTHR46553:SF3">
    <property type="entry name" value="ADENINE NUCLEOTIDE ALPHA HYDROLASES-LIKE SUPERFAMILY PROTEIN"/>
    <property type="match status" value="1"/>
</dbReference>
<reference evidence="2 3" key="1">
    <citation type="journal article" date="2019" name="Nat. Plants">
        <title>Stout camphor tree genome fills gaps in understanding of flowering plant genome evolution.</title>
        <authorList>
            <person name="Chaw S.M."/>
            <person name="Liu Y.C."/>
            <person name="Wu Y.W."/>
            <person name="Wang H.Y."/>
            <person name="Lin C.I."/>
            <person name="Wu C.S."/>
            <person name="Ke H.M."/>
            <person name="Chang L.Y."/>
            <person name="Hsu C.Y."/>
            <person name="Yang H.T."/>
            <person name="Sudianto E."/>
            <person name="Hsu M.H."/>
            <person name="Wu K.P."/>
            <person name="Wang L.N."/>
            <person name="Leebens-Mack J.H."/>
            <person name="Tsai I.J."/>
        </authorList>
    </citation>
    <scope>NUCLEOTIDE SEQUENCE [LARGE SCALE GENOMIC DNA]</scope>
    <source>
        <strain evidence="3">cv. Chaw 1501</strain>
        <tissue evidence="2">Young leaves</tissue>
    </source>
</reference>
<sequence length="150" mass="16250">MIAVEKPVMLVAIDEGKKSLYALEWTLDRFFLPCTPNHPFKIVLIHARPSPHSIGNGGSDLKKKTASQVSQTAIELCNSKSVNDVSVEVVEGDAKSVLCEAVEKHRASVLVVGSRGHGKLKRAVLGSVGDYCVHHAHCTVMIVKKPKIIC</sequence>
<dbReference type="CDD" id="cd23659">
    <property type="entry name" value="USP_At3g01520-like"/>
    <property type="match status" value="1"/>
</dbReference>
<dbReference type="Proteomes" id="UP000283530">
    <property type="component" value="Unassembled WGS sequence"/>
</dbReference>
<dbReference type="OrthoDB" id="843225at2759"/>
<dbReference type="PRINTS" id="PR01438">
    <property type="entry name" value="UNVRSLSTRESS"/>
</dbReference>
<evidence type="ECO:0000313" key="2">
    <source>
        <dbReference type="EMBL" id="RWR95284.1"/>
    </source>
</evidence>
<dbReference type="InterPro" id="IPR006015">
    <property type="entry name" value="Universal_stress_UspA"/>
</dbReference>
<dbReference type="InterPro" id="IPR006016">
    <property type="entry name" value="UspA"/>
</dbReference>
<dbReference type="Gene3D" id="3.40.50.620">
    <property type="entry name" value="HUPs"/>
    <property type="match status" value="1"/>
</dbReference>
<dbReference type="InterPro" id="IPR014729">
    <property type="entry name" value="Rossmann-like_a/b/a_fold"/>
</dbReference>